<accession>A0A2T0XP62</accession>
<comment type="cofactor">
    <cofactor evidence="2">
        <name>Zn(2+)</name>
        <dbReference type="ChEBI" id="CHEBI:29105"/>
    </cofactor>
</comment>
<dbReference type="SUPFAM" id="SSF53187">
    <property type="entry name" value="Zn-dependent exopeptidases"/>
    <property type="match status" value="1"/>
</dbReference>
<dbReference type="Pfam" id="PF07687">
    <property type="entry name" value="M20_dimer"/>
    <property type="match status" value="1"/>
</dbReference>
<evidence type="ECO:0000256" key="8">
    <source>
        <dbReference type="ARBA" id="ARBA00023285"/>
    </source>
</evidence>
<evidence type="ECO:0000256" key="1">
    <source>
        <dbReference type="ARBA" id="ARBA00001941"/>
    </source>
</evidence>
<dbReference type="Pfam" id="PF01546">
    <property type="entry name" value="Peptidase_M20"/>
    <property type="match status" value="1"/>
</dbReference>
<organism evidence="19 20">
    <name type="scientific">Marinilabilia salmonicolor</name>
    <dbReference type="NCBI Taxonomy" id="989"/>
    <lineage>
        <taxon>Bacteria</taxon>
        <taxon>Pseudomonadati</taxon>
        <taxon>Bacteroidota</taxon>
        <taxon>Bacteroidia</taxon>
        <taxon>Marinilabiliales</taxon>
        <taxon>Marinilabiliaceae</taxon>
        <taxon>Marinilabilia</taxon>
    </lineage>
</organism>
<evidence type="ECO:0000256" key="16">
    <source>
        <dbReference type="ARBA" id="ARBA00077688"/>
    </source>
</evidence>
<keyword evidence="3" id="KW-0645">Protease</keyword>
<keyword evidence="6" id="KW-0862">Zinc</keyword>
<evidence type="ECO:0000256" key="6">
    <source>
        <dbReference type="ARBA" id="ARBA00022833"/>
    </source>
</evidence>
<gene>
    <name evidence="19" type="ORF">DFO77_1398</name>
</gene>
<evidence type="ECO:0000256" key="3">
    <source>
        <dbReference type="ARBA" id="ARBA00022670"/>
    </source>
</evidence>
<protein>
    <recommendedName>
        <fullName evidence="13">Cytosol non-specific dipeptidase</fullName>
        <ecNumber evidence="10">3.4.13.18</ecNumber>
    </recommendedName>
    <alternativeName>
        <fullName evidence="16">Aminoacyl-histidine dipeptidase</fullName>
    </alternativeName>
    <alternativeName>
        <fullName evidence="15">Beta-alanyl-histidine dipeptidase</fullName>
    </alternativeName>
    <alternativeName>
        <fullName evidence="14">Carnosinase</fullName>
    </alternativeName>
    <alternativeName>
        <fullName evidence="11">Peptidase D</fullName>
    </alternativeName>
    <alternativeName>
        <fullName evidence="17">Xaa-His dipeptidase</fullName>
    </alternativeName>
</protein>
<sequence>MNKNIANLEPQLVWTYFHKLTQIPRPSKNEGKAIDFVEQEGKRLGLETIKDKAGNVIIRKPATSGMENSKGVVLQGHLDMVPQKNSDKQHDFDKDPIEAYEEDGWVKANGTTLGADNGIGVAAALAVLASNNLKHGPVEALFTIDEETGMTGANALQPGILQGDILINMDSEDEGELYVGCAGGTDANAVFTYMEEEFPESYIAKKISLTGLKGGHSGMDIVLERGNANKLLFRLLKHLVAHEQVRLSTIEGGSLRNAIPREAFAIIAIPESKLKDVEQTVEGYKNIFINELKNVEPDLSLKLEDTEKPHFVMDEMTQDDLINAIQGCPNGVIRMSTEMPGLVETSLNLAIVKSHNKEVEVKALIRSSVDTAKEDVESTLESIFLLAGAHVWFDGQYPGWKPNMDSEILKTMQTVYKNKWGKTPEIKAIHAGLECGILGNAYPNWDMISFGPTINFPHSPDEKVNVETVQKFWDFLVETLENIPAK</sequence>
<evidence type="ECO:0000256" key="15">
    <source>
        <dbReference type="ARBA" id="ARBA00076004"/>
    </source>
</evidence>
<name>A0A2T0XP62_9BACT</name>
<dbReference type="Gene3D" id="3.40.630.10">
    <property type="entry name" value="Zn peptidases"/>
    <property type="match status" value="2"/>
</dbReference>
<comment type="catalytic activity">
    <reaction evidence="9">
        <text>Hydrolysis of dipeptides, preferentially hydrophobic dipeptides including prolyl amino acids.</text>
        <dbReference type="EC" id="3.4.13.18"/>
    </reaction>
</comment>
<dbReference type="InterPro" id="IPR001160">
    <property type="entry name" value="Peptidase_M20C"/>
</dbReference>
<dbReference type="Proteomes" id="UP000252733">
    <property type="component" value="Unassembled WGS sequence"/>
</dbReference>
<proteinExistence type="inferred from homology"/>
<evidence type="ECO:0000256" key="7">
    <source>
        <dbReference type="ARBA" id="ARBA00023049"/>
    </source>
</evidence>
<dbReference type="FunFam" id="3.40.630.10:FF:000015">
    <property type="entry name" value="Aminoacyl-histidine dipeptidase PepD"/>
    <property type="match status" value="1"/>
</dbReference>
<comment type="similarity">
    <text evidence="12">Belongs to the peptidase M20C family.</text>
</comment>
<dbReference type="CDD" id="cd03890">
    <property type="entry name" value="M20_pepD"/>
    <property type="match status" value="1"/>
</dbReference>
<dbReference type="EC" id="3.4.13.18" evidence="10"/>
<dbReference type="OrthoDB" id="9773892at2"/>
<keyword evidence="4" id="KW-0479">Metal-binding</keyword>
<dbReference type="PANTHER" id="PTHR43501">
    <property type="entry name" value="CYTOSOL NON-SPECIFIC DIPEPTIDASE"/>
    <property type="match status" value="1"/>
</dbReference>
<evidence type="ECO:0000313" key="20">
    <source>
        <dbReference type="Proteomes" id="UP000252733"/>
    </source>
</evidence>
<dbReference type="AlphaFoldDB" id="A0A2T0XP62"/>
<evidence type="ECO:0000256" key="17">
    <source>
        <dbReference type="ARBA" id="ARBA00078074"/>
    </source>
</evidence>
<reference evidence="19 20" key="1">
    <citation type="submission" date="2018-07" db="EMBL/GenBank/DDBJ databases">
        <title>Freshwater and sediment microbial communities from various areas in North America, analyzing microbe dynamics in response to fracking.</title>
        <authorList>
            <person name="Lamendella R."/>
        </authorList>
    </citation>
    <scope>NUCLEOTIDE SEQUENCE [LARGE SCALE GENOMIC DNA]</scope>
    <source>
        <strain evidence="19 20">160A</strain>
    </source>
</reference>
<dbReference type="STRING" id="1168289.GCA_000259075_01305"/>
<feature type="domain" description="Peptidase M20 dimerisation" evidence="18">
    <location>
        <begin position="208"/>
        <end position="294"/>
    </location>
</feature>
<dbReference type="EMBL" id="QPIZ01000039">
    <property type="protein sequence ID" value="RCW27006.1"/>
    <property type="molecule type" value="Genomic_DNA"/>
</dbReference>
<evidence type="ECO:0000256" key="2">
    <source>
        <dbReference type="ARBA" id="ARBA00001947"/>
    </source>
</evidence>
<dbReference type="InterPro" id="IPR011650">
    <property type="entry name" value="Peptidase_M20_dimer"/>
</dbReference>
<evidence type="ECO:0000256" key="14">
    <source>
        <dbReference type="ARBA" id="ARBA00075285"/>
    </source>
</evidence>
<dbReference type="PRINTS" id="PR00934">
    <property type="entry name" value="XHISDIPTASE"/>
</dbReference>
<evidence type="ECO:0000256" key="11">
    <source>
        <dbReference type="ARBA" id="ARBA00044252"/>
    </source>
</evidence>
<evidence type="ECO:0000256" key="4">
    <source>
        <dbReference type="ARBA" id="ARBA00022723"/>
    </source>
</evidence>
<keyword evidence="5" id="KW-0378">Hydrolase</keyword>
<comment type="caution">
    <text evidence="19">The sequence shown here is derived from an EMBL/GenBank/DDBJ whole genome shotgun (WGS) entry which is preliminary data.</text>
</comment>
<evidence type="ECO:0000256" key="10">
    <source>
        <dbReference type="ARBA" id="ARBA00038976"/>
    </source>
</evidence>
<dbReference type="GO" id="GO:0006508">
    <property type="term" value="P:proteolysis"/>
    <property type="evidence" value="ECO:0007669"/>
    <property type="project" value="UniProtKB-KW"/>
</dbReference>
<comment type="cofactor">
    <cofactor evidence="1">
        <name>Co(2+)</name>
        <dbReference type="ChEBI" id="CHEBI:48828"/>
    </cofactor>
</comment>
<dbReference type="GO" id="GO:0005829">
    <property type="term" value="C:cytosol"/>
    <property type="evidence" value="ECO:0007669"/>
    <property type="project" value="TreeGrafter"/>
</dbReference>
<evidence type="ECO:0000313" key="19">
    <source>
        <dbReference type="EMBL" id="RCW27006.1"/>
    </source>
</evidence>
<keyword evidence="8" id="KW-0170">Cobalt</keyword>
<dbReference type="GO" id="GO:0070573">
    <property type="term" value="F:metallodipeptidase activity"/>
    <property type="evidence" value="ECO:0007669"/>
    <property type="project" value="TreeGrafter"/>
</dbReference>
<dbReference type="NCBIfam" id="TIGR01893">
    <property type="entry name" value="aa-his-dipept"/>
    <property type="match status" value="1"/>
</dbReference>
<dbReference type="RefSeq" id="WP_106152676.1">
    <property type="nucleotide sequence ID" value="NZ_PVTS01000005.1"/>
</dbReference>
<keyword evidence="20" id="KW-1185">Reference proteome</keyword>
<dbReference type="FunFam" id="3.40.630.10:FF:000018">
    <property type="entry name" value="Aminoacyl-histidine dipeptidase PepD"/>
    <property type="match status" value="1"/>
</dbReference>
<dbReference type="PANTHER" id="PTHR43501:SF1">
    <property type="entry name" value="CYTOSOL NON-SPECIFIC DIPEPTIDASE"/>
    <property type="match status" value="1"/>
</dbReference>
<keyword evidence="7" id="KW-0482">Metalloprotease</keyword>
<evidence type="ECO:0000259" key="18">
    <source>
        <dbReference type="Pfam" id="PF07687"/>
    </source>
</evidence>
<dbReference type="InterPro" id="IPR002933">
    <property type="entry name" value="Peptidase_M20"/>
</dbReference>
<evidence type="ECO:0000256" key="12">
    <source>
        <dbReference type="ARBA" id="ARBA00061423"/>
    </source>
</evidence>
<dbReference type="PIRSF" id="PIRSF016599">
    <property type="entry name" value="Xaa-His_dipept"/>
    <property type="match status" value="1"/>
</dbReference>
<evidence type="ECO:0000256" key="5">
    <source>
        <dbReference type="ARBA" id="ARBA00022801"/>
    </source>
</evidence>
<evidence type="ECO:0000256" key="9">
    <source>
        <dbReference type="ARBA" id="ARBA00036421"/>
    </source>
</evidence>
<evidence type="ECO:0000256" key="13">
    <source>
        <dbReference type="ARBA" id="ARBA00071271"/>
    </source>
</evidence>
<dbReference type="GO" id="GO:0046872">
    <property type="term" value="F:metal ion binding"/>
    <property type="evidence" value="ECO:0007669"/>
    <property type="project" value="UniProtKB-KW"/>
</dbReference>